<evidence type="ECO:0000313" key="3">
    <source>
        <dbReference type="EMBL" id="TVU39043.1"/>
    </source>
</evidence>
<gene>
    <name evidence="3" type="ORF">EJB05_12445</name>
</gene>
<keyword evidence="4" id="KW-1185">Reference proteome</keyword>
<feature type="domain" description="DUF1618" evidence="2">
    <location>
        <begin position="254"/>
        <end position="318"/>
    </location>
</feature>
<organism evidence="3 4">
    <name type="scientific">Eragrostis curvula</name>
    <name type="common">weeping love grass</name>
    <dbReference type="NCBI Taxonomy" id="38414"/>
    <lineage>
        <taxon>Eukaryota</taxon>
        <taxon>Viridiplantae</taxon>
        <taxon>Streptophyta</taxon>
        <taxon>Embryophyta</taxon>
        <taxon>Tracheophyta</taxon>
        <taxon>Spermatophyta</taxon>
        <taxon>Magnoliopsida</taxon>
        <taxon>Liliopsida</taxon>
        <taxon>Poales</taxon>
        <taxon>Poaceae</taxon>
        <taxon>PACMAD clade</taxon>
        <taxon>Chloridoideae</taxon>
        <taxon>Eragrostideae</taxon>
        <taxon>Eragrostidinae</taxon>
        <taxon>Eragrostis</taxon>
    </lineage>
</organism>
<sequence length="323" mass="36580">MGNPRFRLHPSSLNPPALTADDEAVDDDYPPWVLMESQAYVADCKNSTTAVSKTWDSHDIQVTICTRRPPHVSYMCVYSRDAEMPLEPQMLAMEEDLVVLCVTVSCQKDVMKNIDYYVYRATGGVAYGKPSLTLLKRPPNPYNSFYAEHTIVMLCGTGHQPTLGGQTGIYLRPHVHSVQRHYIIAALKAAPWEMQEEFPQGIFILSLYNSKTEDWTVNTISLNKEQRQQYGPDFEHATSKVINIGGDAGTMGFVDLWRGILLCDLFSVKGEVIPSPLRYIKLPSTRRNSLFREDARLARDIAVINGHLKFVELQVHWKESRVC</sequence>
<dbReference type="Proteomes" id="UP000324897">
    <property type="component" value="Chromosome 4"/>
</dbReference>
<feature type="region of interest" description="Disordered" evidence="1">
    <location>
        <begin position="1"/>
        <end position="21"/>
    </location>
</feature>
<dbReference type="AlphaFoldDB" id="A0A5J9VS84"/>
<dbReference type="OrthoDB" id="10413830at2759"/>
<comment type="caution">
    <text evidence="3">The sequence shown here is derived from an EMBL/GenBank/DDBJ whole genome shotgun (WGS) entry which is preliminary data.</text>
</comment>
<dbReference type="EMBL" id="RWGY01000007">
    <property type="protein sequence ID" value="TVU39043.1"/>
    <property type="molecule type" value="Genomic_DNA"/>
</dbReference>
<protein>
    <recommendedName>
        <fullName evidence="2">DUF1618 domain-containing protein</fullName>
    </recommendedName>
</protein>
<dbReference type="InterPro" id="IPR011676">
    <property type="entry name" value="DUF1618"/>
</dbReference>
<accession>A0A5J9VS84</accession>
<dbReference type="Gramene" id="TVU39043">
    <property type="protein sequence ID" value="TVU39043"/>
    <property type="gene ID" value="EJB05_12445"/>
</dbReference>
<name>A0A5J9VS84_9POAL</name>
<dbReference type="PANTHER" id="PTHR33074:SF139">
    <property type="entry name" value="OS09G0567000 PROTEIN"/>
    <property type="match status" value="1"/>
</dbReference>
<dbReference type="PANTHER" id="PTHR33074">
    <property type="entry name" value="EXPRESSED PROTEIN-RELATED"/>
    <property type="match status" value="1"/>
</dbReference>
<dbReference type="Pfam" id="PF07762">
    <property type="entry name" value="DUF1618"/>
    <property type="match status" value="1"/>
</dbReference>
<evidence type="ECO:0000259" key="2">
    <source>
        <dbReference type="Pfam" id="PF07762"/>
    </source>
</evidence>
<evidence type="ECO:0000256" key="1">
    <source>
        <dbReference type="SAM" id="MobiDB-lite"/>
    </source>
</evidence>
<reference evidence="3 4" key="1">
    <citation type="journal article" date="2019" name="Sci. Rep.">
        <title>A high-quality genome of Eragrostis curvula grass provides insights into Poaceae evolution and supports new strategies to enhance forage quality.</title>
        <authorList>
            <person name="Carballo J."/>
            <person name="Santos B.A.C.M."/>
            <person name="Zappacosta D."/>
            <person name="Garbus I."/>
            <person name="Selva J.P."/>
            <person name="Gallo C.A."/>
            <person name="Diaz A."/>
            <person name="Albertini E."/>
            <person name="Caccamo M."/>
            <person name="Echenique V."/>
        </authorList>
    </citation>
    <scope>NUCLEOTIDE SEQUENCE [LARGE SCALE GENOMIC DNA]</scope>
    <source>
        <strain evidence="4">cv. Victoria</strain>
        <tissue evidence="3">Leaf</tissue>
    </source>
</reference>
<evidence type="ECO:0000313" key="4">
    <source>
        <dbReference type="Proteomes" id="UP000324897"/>
    </source>
</evidence>
<proteinExistence type="predicted"/>